<dbReference type="InterPro" id="IPR041607">
    <property type="entry name" value="HU-HIG"/>
</dbReference>
<feature type="region of interest" description="Disordered" evidence="2">
    <location>
        <begin position="135"/>
        <end position="162"/>
    </location>
</feature>
<name>U2QH88_9BACT</name>
<evidence type="ECO:0000313" key="4">
    <source>
        <dbReference type="EMBL" id="ERK38192.1"/>
    </source>
</evidence>
<dbReference type="AlphaFoldDB" id="U2QH88"/>
<keyword evidence="1 4" id="KW-0238">DNA-binding</keyword>
<dbReference type="Proteomes" id="UP000016648">
    <property type="component" value="Unassembled WGS sequence"/>
</dbReference>
<proteinExistence type="predicted"/>
<accession>U2QH88</accession>
<dbReference type="PATRIC" id="fig|1115809.3.peg.2522"/>
<feature type="domain" description="HU" evidence="3">
    <location>
        <begin position="1"/>
        <end position="117"/>
    </location>
</feature>
<gene>
    <name evidence="4" type="ORF">HMPREF9135_1039</name>
</gene>
<dbReference type="SUPFAM" id="SSF47729">
    <property type="entry name" value="IHF-like DNA-binding proteins"/>
    <property type="match status" value="1"/>
</dbReference>
<dbReference type="NCBIfam" id="TIGR01201">
    <property type="entry name" value="HU_rel"/>
    <property type="match status" value="1"/>
</dbReference>
<dbReference type="Pfam" id="PF18291">
    <property type="entry name" value="HU-HIG"/>
    <property type="match status" value="1"/>
</dbReference>
<evidence type="ECO:0000256" key="1">
    <source>
        <dbReference type="ARBA" id="ARBA00023125"/>
    </source>
</evidence>
<evidence type="ECO:0000313" key="5">
    <source>
        <dbReference type="Proteomes" id="UP000016648"/>
    </source>
</evidence>
<comment type="caution">
    <text evidence="4">The sequence shown here is derived from an EMBL/GenBank/DDBJ whole genome shotgun (WGS) entry which is preliminary data.</text>
</comment>
<dbReference type="GO" id="GO:0003677">
    <property type="term" value="F:DNA binding"/>
    <property type="evidence" value="ECO:0007669"/>
    <property type="project" value="UniProtKB-KW"/>
</dbReference>
<evidence type="ECO:0000259" key="3">
    <source>
        <dbReference type="Pfam" id="PF18291"/>
    </source>
</evidence>
<protein>
    <submittedName>
        <fullName evidence="4">Putative DNA-binding protein</fullName>
    </submittedName>
</protein>
<reference evidence="4 5" key="1">
    <citation type="submission" date="2013-08" db="EMBL/GenBank/DDBJ databases">
        <authorList>
            <person name="Durkin A.S."/>
            <person name="Haft D.R."/>
            <person name="McCorrison J."/>
            <person name="Torralba M."/>
            <person name="Gillis M."/>
            <person name="Haft D.H."/>
            <person name="Methe B."/>
            <person name="Sutton G."/>
            <person name="Nelson K.E."/>
        </authorList>
    </citation>
    <scope>NUCLEOTIDE SEQUENCE [LARGE SCALE GENOMIC DNA]</scope>
    <source>
        <strain evidence="4 5">F0067</strain>
    </source>
</reference>
<keyword evidence="5" id="KW-1185">Reference proteome</keyword>
<dbReference type="RefSeq" id="WP_021590834.1">
    <property type="nucleotide sequence ID" value="NZ_AWEY01000044.1"/>
</dbReference>
<organism evidence="4 5">
    <name type="scientific">Segatella baroniae F0067</name>
    <dbReference type="NCBI Taxonomy" id="1115809"/>
    <lineage>
        <taxon>Bacteria</taxon>
        <taxon>Pseudomonadati</taxon>
        <taxon>Bacteroidota</taxon>
        <taxon>Bacteroidia</taxon>
        <taxon>Bacteroidales</taxon>
        <taxon>Prevotellaceae</taxon>
        <taxon>Segatella</taxon>
    </lineage>
</organism>
<evidence type="ECO:0000256" key="2">
    <source>
        <dbReference type="SAM" id="MobiDB-lite"/>
    </source>
</evidence>
<sequence>MAVNYKMYQDNRKESKTKGKWFARATHSGVVETKQLAAIIERNSSMKQSDVQAVLIELTEVMTDMLQNSMRVKINGLGSFKIGISTRAADTQKEFSLAKNLRNMHVIFQPEMTVDRAGKVRTKSLLRGVELREYGKHADDEGNKTTTTKPGGKPAGVEEGGN</sequence>
<dbReference type="InterPro" id="IPR005902">
    <property type="entry name" value="HU_DNA-bd_put"/>
</dbReference>
<dbReference type="InterPro" id="IPR010992">
    <property type="entry name" value="IHF-like_DNA-bd_dom_sf"/>
</dbReference>
<dbReference type="EMBL" id="AWEY01000044">
    <property type="protein sequence ID" value="ERK38192.1"/>
    <property type="molecule type" value="Genomic_DNA"/>
</dbReference>
<dbReference type="Gene3D" id="4.10.520.10">
    <property type="entry name" value="IHF-like DNA-binding proteins"/>
    <property type="match status" value="1"/>
</dbReference>